<evidence type="ECO:0000256" key="11">
    <source>
        <dbReference type="SAM" id="Phobius"/>
    </source>
</evidence>
<accession>A0ABQ6E4A4</accession>
<feature type="domain" description="General secretion pathway GspH" evidence="12">
    <location>
        <begin position="43"/>
        <end position="149"/>
    </location>
</feature>
<gene>
    <name evidence="13" type="ORF">GCM10007916_32920</name>
</gene>
<evidence type="ECO:0000256" key="4">
    <source>
        <dbReference type="ARBA" id="ARBA00022481"/>
    </source>
</evidence>
<comment type="subcellular location">
    <subcellularLocation>
        <location evidence="1">Cell inner membrane</location>
        <topology evidence="1">Single-pass membrane protein</topology>
    </subcellularLocation>
</comment>
<dbReference type="RefSeq" id="WP_284205319.1">
    <property type="nucleotide sequence ID" value="NZ_BSPQ01000019.1"/>
</dbReference>
<keyword evidence="5" id="KW-0997">Cell inner membrane</keyword>
<evidence type="ECO:0000313" key="14">
    <source>
        <dbReference type="Proteomes" id="UP001157353"/>
    </source>
</evidence>
<keyword evidence="14" id="KW-1185">Reference proteome</keyword>
<proteinExistence type="inferred from homology"/>
<organism evidence="13 14">
    <name type="scientific">Psychromonas marina</name>
    <dbReference type="NCBI Taxonomy" id="88364"/>
    <lineage>
        <taxon>Bacteria</taxon>
        <taxon>Pseudomonadati</taxon>
        <taxon>Pseudomonadota</taxon>
        <taxon>Gammaproteobacteria</taxon>
        <taxon>Alteromonadales</taxon>
        <taxon>Psychromonadaceae</taxon>
        <taxon>Psychromonas</taxon>
    </lineage>
</organism>
<dbReference type="InterPro" id="IPR012902">
    <property type="entry name" value="N_methyl_site"/>
</dbReference>
<evidence type="ECO:0000256" key="8">
    <source>
        <dbReference type="ARBA" id="ARBA00023136"/>
    </source>
</evidence>
<keyword evidence="7 11" id="KW-1133">Transmembrane helix</keyword>
<comment type="similarity">
    <text evidence="9">Belongs to the GSP H family.</text>
</comment>
<evidence type="ECO:0000256" key="3">
    <source>
        <dbReference type="ARBA" id="ARBA00022475"/>
    </source>
</evidence>
<evidence type="ECO:0000313" key="13">
    <source>
        <dbReference type="EMBL" id="GLS92222.1"/>
    </source>
</evidence>
<dbReference type="SUPFAM" id="SSF54523">
    <property type="entry name" value="Pili subunits"/>
    <property type="match status" value="1"/>
</dbReference>
<evidence type="ECO:0000256" key="10">
    <source>
        <dbReference type="ARBA" id="ARBA00030775"/>
    </source>
</evidence>
<evidence type="ECO:0000256" key="6">
    <source>
        <dbReference type="ARBA" id="ARBA00022692"/>
    </source>
</evidence>
<protein>
    <recommendedName>
        <fullName evidence="2">Type II secretion system protein H</fullName>
    </recommendedName>
    <alternativeName>
        <fullName evidence="10">General secretion pathway protein H</fullName>
    </alternativeName>
</protein>
<evidence type="ECO:0000256" key="1">
    <source>
        <dbReference type="ARBA" id="ARBA00004377"/>
    </source>
</evidence>
<keyword evidence="6 11" id="KW-0812">Transmembrane</keyword>
<comment type="caution">
    <text evidence="13">The sequence shown here is derived from an EMBL/GenBank/DDBJ whole genome shotgun (WGS) entry which is preliminary data.</text>
</comment>
<dbReference type="InterPro" id="IPR045584">
    <property type="entry name" value="Pilin-like"/>
</dbReference>
<dbReference type="EMBL" id="BSPQ01000019">
    <property type="protein sequence ID" value="GLS92222.1"/>
    <property type="molecule type" value="Genomic_DNA"/>
</dbReference>
<feature type="transmembrane region" description="Helical" evidence="11">
    <location>
        <begin position="7"/>
        <end position="28"/>
    </location>
</feature>
<dbReference type="Pfam" id="PF12019">
    <property type="entry name" value="GspH"/>
    <property type="match status" value="1"/>
</dbReference>
<evidence type="ECO:0000256" key="2">
    <source>
        <dbReference type="ARBA" id="ARBA00021549"/>
    </source>
</evidence>
<keyword evidence="4" id="KW-0488">Methylation</keyword>
<evidence type="ECO:0000256" key="5">
    <source>
        <dbReference type="ARBA" id="ARBA00022519"/>
    </source>
</evidence>
<keyword evidence="8 11" id="KW-0472">Membrane</keyword>
<dbReference type="NCBIfam" id="TIGR02532">
    <property type="entry name" value="IV_pilin_GFxxxE"/>
    <property type="match status" value="1"/>
</dbReference>
<evidence type="ECO:0000259" key="12">
    <source>
        <dbReference type="Pfam" id="PF12019"/>
    </source>
</evidence>
<dbReference type="InterPro" id="IPR022346">
    <property type="entry name" value="T2SS_GspH"/>
</dbReference>
<sequence length="174" mass="19297">MQTQKAFTLIELLICLAVLMILISVASLNYNNLFSQQALVASADKLYHFLVLAKSQSIKYNKKVYVHFCQLGASNEWRMAQSENGSCDCFNANSCTVNGISYNQILSDGQRVFTSESDITFTGLQASYNPMRFSVNAGSVTLKDNNGHKLKVIQSAMRLRLCAPDSAQLGYKKC</sequence>
<evidence type="ECO:0000256" key="7">
    <source>
        <dbReference type="ARBA" id="ARBA00022989"/>
    </source>
</evidence>
<name>A0ABQ6E4A4_9GAMM</name>
<evidence type="ECO:0000256" key="9">
    <source>
        <dbReference type="ARBA" id="ARBA00025772"/>
    </source>
</evidence>
<dbReference type="Gene3D" id="3.30.700.10">
    <property type="entry name" value="Glycoprotein, Type 4 Pilin"/>
    <property type="match status" value="1"/>
</dbReference>
<keyword evidence="3" id="KW-1003">Cell membrane</keyword>
<dbReference type="Proteomes" id="UP001157353">
    <property type="component" value="Unassembled WGS sequence"/>
</dbReference>
<dbReference type="Pfam" id="PF07963">
    <property type="entry name" value="N_methyl"/>
    <property type="match status" value="1"/>
</dbReference>
<reference evidence="14" key="1">
    <citation type="journal article" date="2019" name="Int. J. Syst. Evol. Microbiol.">
        <title>The Global Catalogue of Microorganisms (GCM) 10K type strain sequencing project: providing services to taxonomists for standard genome sequencing and annotation.</title>
        <authorList>
            <consortium name="The Broad Institute Genomics Platform"/>
            <consortium name="The Broad Institute Genome Sequencing Center for Infectious Disease"/>
            <person name="Wu L."/>
            <person name="Ma J."/>
        </authorList>
    </citation>
    <scope>NUCLEOTIDE SEQUENCE [LARGE SCALE GENOMIC DNA]</scope>
    <source>
        <strain evidence="14">NBRC 103166</strain>
    </source>
</reference>